<dbReference type="Proteomes" id="UP000249748">
    <property type="component" value="Unassembled WGS sequence"/>
</dbReference>
<sequence length="158" mass="18404">MPAKRVKRWSSLQSEKRTREREGGREKRARRPLFDIFLWEGERDKRSAKQTREGKQKKEGRERGKKKKKKKKEREKRQVWPSREKAPKQTKGGGSGWMVDGGWMDARHPLAAIGLDVRTARIAWWSRVSSISLHVVHSLLGGFRISFVPFPRCGDGDR</sequence>
<organism evidence="1 2">
    <name type="scientific">Aspergillus costaricaensis CBS 115574</name>
    <dbReference type="NCBI Taxonomy" id="1448317"/>
    <lineage>
        <taxon>Eukaryota</taxon>
        <taxon>Fungi</taxon>
        <taxon>Dikarya</taxon>
        <taxon>Ascomycota</taxon>
        <taxon>Pezizomycotina</taxon>
        <taxon>Eurotiomycetes</taxon>
        <taxon>Eurotiomycetidae</taxon>
        <taxon>Eurotiales</taxon>
        <taxon>Aspergillaceae</taxon>
        <taxon>Aspergillus</taxon>
        <taxon>Aspergillus subgen. Circumdati</taxon>
    </lineage>
</organism>
<dbReference type="EMBL" id="KZ824542">
    <property type="protein sequence ID" value="RAK91158.1"/>
    <property type="molecule type" value="Genomic_DNA"/>
</dbReference>
<evidence type="ECO:0000313" key="1">
    <source>
        <dbReference type="EMBL" id="RAK91158.1"/>
    </source>
</evidence>
<reference evidence="1" key="1">
    <citation type="submission" date="2018-02" db="EMBL/GenBank/DDBJ databases">
        <title>The genomes of Aspergillus section Nigri reveals drivers in fungal speciation.</title>
        <authorList>
            <consortium name="DOE Joint Genome Institute"/>
            <person name="Vesth T.C."/>
            <person name="Nybo J."/>
            <person name="Theobald S."/>
            <person name="Brandl J."/>
            <person name="Frisvad J.C."/>
            <person name="Nielsen K.F."/>
            <person name="Lyhne E.K."/>
            <person name="Kogle M.E."/>
            <person name="Kuo A."/>
            <person name="Riley R."/>
            <person name="Clum A."/>
            <person name="Nolan M."/>
            <person name="Lipzen A."/>
            <person name="Salamov A."/>
            <person name="Henrissat B."/>
            <person name="Wiebenga A."/>
            <person name="De vries R.P."/>
            <person name="Grigoriev I.V."/>
            <person name="Mortensen U.H."/>
            <person name="Andersen M.R."/>
            <person name="Baker S.E."/>
        </authorList>
    </citation>
    <scope>NUCLEOTIDE SEQUENCE</scope>
    <source>
        <strain evidence="1">CBS 115574</strain>
    </source>
</reference>
<protein>
    <submittedName>
        <fullName evidence="1">Uncharacterized protein</fullName>
    </submittedName>
</protein>
<accession>A0ACD1IKL2</accession>
<name>A0ACD1IKL2_9EURO</name>
<keyword evidence="2" id="KW-1185">Reference proteome</keyword>
<evidence type="ECO:0000313" key="2">
    <source>
        <dbReference type="Proteomes" id="UP000249748"/>
    </source>
</evidence>
<proteinExistence type="predicted"/>
<gene>
    <name evidence="1" type="ORF">BO79DRAFT_79279</name>
</gene>